<evidence type="ECO:0008006" key="3">
    <source>
        <dbReference type="Google" id="ProtNLM"/>
    </source>
</evidence>
<organism evidence="1 2">
    <name type="scientific">Fervidobacterium pennivorans (strain DSM 9078 / Ven5)</name>
    <dbReference type="NCBI Taxonomy" id="771875"/>
    <lineage>
        <taxon>Bacteria</taxon>
        <taxon>Thermotogati</taxon>
        <taxon>Thermotogota</taxon>
        <taxon>Thermotogae</taxon>
        <taxon>Thermotogales</taxon>
        <taxon>Fervidobacteriaceae</taxon>
        <taxon>Fervidobacterium</taxon>
    </lineage>
</organism>
<gene>
    <name evidence="1" type="ordered locus">Ferpe_1861</name>
</gene>
<dbReference type="RefSeq" id="WP_014452338.1">
    <property type="nucleotide sequence ID" value="NC_017095.1"/>
</dbReference>
<dbReference type="STRING" id="771875.Ferpe_1861"/>
<accession>H9UEG8</accession>
<evidence type="ECO:0000313" key="1">
    <source>
        <dbReference type="EMBL" id="AFG35911.1"/>
    </source>
</evidence>
<dbReference type="AlphaFoldDB" id="H9UEG8"/>
<evidence type="ECO:0000313" key="2">
    <source>
        <dbReference type="Proteomes" id="UP000007384"/>
    </source>
</evidence>
<proteinExistence type="predicted"/>
<dbReference type="Proteomes" id="UP000007384">
    <property type="component" value="Chromosome"/>
</dbReference>
<reference evidence="1" key="1">
    <citation type="submission" date="2012-03" db="EMBL/GenBank/DDBJ databases">
        <title>Complete sequence of Fervidobacterium pennivorans DSM 9078.</title>
        <authorList>
            <consortium name="US DOE Joint Genome Institute"/>
            <person name="Lucas S."/>
            <person name="Han J."/>
            <person name="Lapidus A."/>
            <person name="Cheng J.-F."/>
            <person name="Goodwin L."/>
            <person name="Pitluck S."/>
            <person name="Peters L."/>
            <person name="Ovchinnikova G."/>
            <person name="Lu M."/>
            <person name="Detter J.C."/>
            <person name="Han C."/>
            <person name="Tapia R."/>
            <person name="Land M."/>
            <person name="Hauser L."/>
            <person name="Kyrpides N."/>
            <person name="Ivanova N."/>
            <person name="Pagani I."/>
            <person name="Noll K.M."/>
            <person name="Woyke T."/>
        </authorList>
    </citation>
    <scope>NUCLEOTIDE SEQUENCE</scope>
    <source>
        <strain evidence="1">DSM 9078</strain>
    </source>
</reference>
<dbReference type="HOGENOM" id="CLU_887813_0_0_0"/>
<dbReference type="eggNOG" id="COG0859">
    <property type="taxonomic scope" value="Bacteria"/>
</dbReference>
<sequence length="313" mass="35813">MISLLGKLLKVIPKDIDPDKAYVIVSPHVGDIYAFCSLSKEVKQLYNLKKIVLITPKKFHQLVSCFKDIDEVTEISDSLAEFFAWLPLSHPLKLQPLKSGSLNICSPGLFEKLFFFNGYNFWHVFRLKMGIQDRLKFKLIPDFPEASSDVIKLKNEYEGHQKKLFIFPLARAIKTTKEIKSVFRQVVETALSNGWIIFANDIPDYLSDMPLIPARFSLIDTIHFANFAGNVLTIRSGITDLLTNASAKIAVLYPNLKTTHLFGKTTIKDYFPVSDFEMRAVMQEFTISESVEQIAKEIIRFFQLEFKDKSDVT</sequence>
<name>H9UEG8_FERPD</name>
<dbReference type="PATRIC" id="fig|771875.3.peg.1885"/>
<dbReference type="KEGG" id="fpe:Ferpe_1861"/>
<protein>
    <recommendedName>
        <fullName evidence="3">ADP-heptose:LPS heptosyltransferase</fullName>
    </recommendedName>
</protein>
<dbReference type="EMBL" id="CP003260">
    <property type="protein sequence ID" value="AFG35911.1"/>
    <property type="molecule type" value="Genomic_DNA"/>
</dbReference>
<keyword evidence="2" id="KW-1185">Reference proteome</keyword>